<accession>A0A2V4PCN5</accession>
<name>A0A2V4PCN5_PSESJ</name>
<protein>
    <submittedName>
        <fullName evidence="1">Uncharacterized protein</fullName>
    </submittedName>
</protein>
<evidence type="ECO:0000313" key="2">
    <source>
        <dbReference type="Proteomes" id="UP000276886"/>
    </source>
</evidence>
<proteinExistence type="predicted"/>
<evidence type="ECO:0000313" key="1">
    <source>
        <dbReference type="EMBL" id="RMO25005.1"/>
    </source>
</evidence>
<dbReference type="EMBL" id="RBPQ01000193">
    <property type="protein sequence ID" value="RMO25005.1"/>
    <property type="molecule type" value="Genomic_DNA"/>
</dbReference>
<sequence length="110" mass="12388">MSTELTEDEMRRALFGKIEPAARPITPPEPVILPKAVTTDPVKPIKKKIVAKAFTPRLRVTMRVGNEFEGKMHELIYEADTMSSLLAEQEATKAAKKKFRYVEVLSVISM</sequence>
<dbReference type="Proteomes" id="UP000276886">
    <property type="component" value="Unassembled WGS sequence"/>
</dbReference>
<organism evidence="1 2">
    <name type="scientific">Pseudomonas syringae pv. pisi</name>
    <dbReference type="NCBI Taxonomy" id="59510"/>
    <lineage>
        <taxon>Bacteria</taxon>
        <taxon>Pseudomonadati</taxon>
        <taxon>Pseudomonadota</taxon>
        <taxon>Gammaproteobacteria</taxon>
        <taxon>Pseudomonadales</taxon>
        <taxon>Pseudomonadaceae</taxon>
        <taxon>Pseudomonas</taxon>
        <taxon>Pseudomonas syringae</taxon>
    </lineage>
</organism>
<dbReference type="AlphaFoldDB" id="A0A2V4PCN5"/>
<comment type="caution">
    <text evidence="1">The sequence shown here is derived from an EMBL/GenBank/DDBJ whole genome shotgun (WGS) entry which is preliminary data.</text>
</comment>
<reference evidence="1 2" key="1">
    <citation type="submission" date="2018-08" db="EMBL/GenBank/DDBJ databases">
        <title>Recombination of ecologically and evolutionarily significant loci maintains genetic cohesion in the Pseudomonas syringae species complex.</title>
        <authorList>
            <person name="Dillon M."/>
            <person name="Thakur S."/>
            <person name="Almeida R.N.D."/>
            <person name="Weir B.S."/>
            <person name="Guttman D.S."/>
        </authorList>
    </citation>
    <scope>NUCLEOTIDE SEQUENCE [LARGE SCALE GENOMIC DNA]</scope>
    <source>
        <strain evidence="1 2">ICMP 2788</strain>
    </source>
</reference>
<gene>
    <name evidence="1" type="ORF">ALQ44_00277</name>
</gene>
<dbReference type="RefSeq" id="WP_003349061.1">
    <property type="nucleotide sequence ID" value="NZ_QJTX01000010.1"/>
</dbReference>